<evidence type="ECO:0000259" key="1">
    <source>
        <dbReference type="PROSITE" id="PS50853"/>
    </source>
</evidence>
<dbReference type="InterPro" id="IPR013783">
    <property type="entry name" value="Ig-like_fold"/>
</dbReference>
<name>A0A6J7F453_9ZZZZ</name>
<accession>A0A6J7F453</accession>
<protein>
    <submittedName>
        <fullName evidence="2">Unannotated protein</fullName>
    </submittedName>
</protein>
<dbReference type="InterPro" id="IPR003961">
    <property type="entry name" value="FN3_dom"/>
</dbReference>
<evidence type="ECO:0000313" key="2">
    <source>
        <dbReference type="EMBL" id="CAB4887840.1"/>
    </source>
</evidence>
<dbReference type="CDD" id="cd00063">
    <property type="entry name" value="FN3"/>
    <property type="match status" value="1"/>
</dbReference>
<dbReference type="Gene3D" id="2.60.40.10">
    <property type="entry name" value="Immunoglobulins"/>
    <property type="match status" value="1"/>
</dbReference>
<dbReference type="SUPFAM" id="SSF56112">
    <property type="entry name" value="Protein kinase-like (PK-like)"/>
    <property type="match status" value="1"/>
</dbReference>
<dbReference type="PROSITE" id="PS50853">
    <property type="entry name" value="FN3"/>
    <property type="match status" value="1"/>
</dbReference>
<reference evidence="2" key="1">
    <citation type="submission" date="2020-05" db="EMBL/GenBank/DDBJ databases">
        <authorList>
            <person name="Chiriac C."/>
            <person name="Salcher M."/>
            <person name="Ghai R."/>
            <person name="Kavagutti S V."/>
        </authorList>
    </citation>
    <scope>NUCLEOTIDE SEQUENCE</scope>
</reference>
<gene>
    <name evidence="2" type="ORF">UFOPK3376_02534</name>
</gene>
<dbReference type="Gene3D" id="1.10.510.10">
    <property type="entry name" value="Transferase(Phosphotransferase) domain 1"/>
    <property type="match status" value="1"/>
</dbReference>
<dbReference type="SUPFAM" id="SSF49265">
    <property type="entry name" value="Fibronectin type III"/>
    <property type="match status" value="1"/>
</dbReference>
<sequence>MFTDPRNPALCIKRFKKPLLGDDAHRLLRLIETAAAARTSERARLMQSVSWPLEAFGERDAVVGYAMPTAPAESYFSLTVAKREKMTLLQTKFLLDSSYWQGAAVGSAQPQVSTNARLEIAIELHDTLCLLHQWGLVYGDISSNNICVRMGRDPGVFLLDADSIVTFEERLKSAVNSPDWQAPRGLDAIQQDRAKFALFIWRLLAQKPSDVPSAAGATEFDTRCGLNIGVVLARVYESGDESGFATLATTLRTRLDPARRHTLFARAVNTGFARQMLTCAEIASGPDELRWVQSAREQIGLEASIDAARGLRRRLLLRQSGAQRYFTLDLLAGSGLVHAPTTAAELERLIYDAEFADIATHLSTTGLGALEAHPWITRSVARALAMEPEIQLRVHPGLETSSIEWTWPASASVNAAVLVVRANGREVETVVTRLGSDRSARRDVSLAPGSAALAQLYAAVQTPNGRVLRGALASDVHFTTPEPPAPPRRAIAPTAPRTATIAVFDPVAEAARIEALRRAARRVVVRRLIASAAAVVVLAVGGVLVKRHFTPGPPTPPNPVVVSLQDDRRVSWTIPAGMTISDITSVLVEQSRDGGATWTPVQSKLTAPRRATRSGTMNIPYPPVLGLVQYRVMAESPTGARRIGPPTAAFDLPALPAPVAKIVTRRTSPTEATVSWSPPFTNDAVAIETYVVLTTFVHADGRPPTTLRRDVTSPSIALTIVDPTDTVTIRILAIDSMQRRSPFSNPTQIPASPQTP</sequence>
<dbReference type="InterPro" id="IPR011009">
    <property type="entry name" value="Kinase-like_dom_sf"/>
</dbReference>
<dbReference type="EMBL" id="CAFBLP010000085">
    <property type="protein sequence ID" value="CAB4887840.1"/>
    <property type="molecule type" value="Genomic_DNA"/>
</dbReference>
<feature type="domain" description="Fibronectin type-III" evidence="1">
    <location>
        <begin position="657"/>
        <end position="756"/>
    </location>
</feature>
<proteinExistence type="predicted"/>
<dbReference type="AlphaFoldDB" id="A0A6J7F453"/>
<dbReference type="InterPro" id="IPR036116">
    <property type="entry name" value="FN3_sf"/>
</dbReference>
<organism evidence="2">
    <name type="scientific">freshwater metagenome</name>
    <dbReference type="NCBI Taxonomy" id="449393"/>
    <lineage>
        <taxon>unclassified sequences</taxon>
        <taxon>metagenomes</taxon>
        <taxon>ecological metagenomes</taxon>
    </lineage>
</organism>